<dbReference type="STRING" id="56449.XBLMG947_3629"/>
<dbReference type="EMBL" id="MDCE01000002">
    <property type="protein sequence ID" value="PPV08763.1"/>
    <property type="molecule type" value="Genomic_DNA"/>
</dbReference>
<dbReference type="Pfam" id="PF12588">
    <property type="entry name" value="PSDC"/>
    <property type="match status" value="1"/>
</dbReference>
<evidence type="ECO:0000259" key="5">
    <source>
        <dbReference type="Pfam" id="PF12588"/>
    </source>
</evidence>
<evidence type="ECO:0000256" key="1">
    <source>
        <dbReference type="ARBA" id="ARBA00022793"/>
    </source>
</evidence>
<keyword evidence="4" id="KW-0670">Pyruvate</keyword>
<accession>A0A1C3NQZ7</accession>
<dbReference type="PANTHER" id="PTHR10067:SF9">
    <property type="entry name" value="PHOSPHATIDYLSERINE DECARBOXYLASE FAMILY PROTEIN (AFU_ORTHOLOGUE AFUA_7G01730)"/>
    <property type="match status" value="1"/>
</dbReference>
<reference evidence="7 8" key="1">
    <citation type="submission" date="2016-06" db="EMBL/GenBank/DDBJ databases">
        <authorList>
            <person name="Kjaerup R.B."/>
            <person name="Dalgaard T.S."/>
            <person name="Juul-Madsen H.R."/>
        </authorList>
    </citation>
    <scope>NUCLEOTIDE SEQUENCE [LARGE SCALE GENOMIC DNA]</scope>
    <source>
        <strain evidence="7">LMG947</strain>
    </source>
</reference>
<keyword evidence="9" id="KW-1185">Reference proteome</keyword>
<evidence type="ECO:0000313" key="9">
    <source>
        <dbReference type="Proteomes" id="UP000239710"/>
    </source>
</evidence>
<evidence type="ECO:0000313" key="6">
    <source>
        <dbReference type="EMBL" id="PPV08763.1"/>
    </source>
</evidence>
<sequence length="422" mass="47249">MTTTSHPPIAHRVGRWLPSDQHVLETWLSALVREVDADTLKAAPRPLHPVIDDFQALIEGDAQIYMLFHQMFEQVPHKPPYNQDRTGTPQVRDYQLMLKLFNAIMTRAPEFNQTGLVGFPINAILDWPMETGSGVSAFLNEKVNAAFRAMLNEWVRFLASPDSTYVLNHDPVSGWFGRDAQTAMPHFATEFVCDPAAPHHGFISWDDFFTRRFRPGVRPIDAPDDDGVIVNACESAPYRLAHGVQLRDRFWVKAQPYPLDHMLAHDAYVEQFVGGTVYQAFLDALSYHRWHSPVSGRIVKTHLQPGTYYAEALAEGFDPVGPNSSQAYITEIATRAMIYLQADNPAIGLMCFMAVVSTCELGVYKGQHIKKGDPLGMFHFGGSTHCLLFRPGVRLKFDLHGQTPGLDAKNIPVNARIANVIA</sequence>
<dbReference type="OrthoDB" id="9802030at2"/>
<evidence type="ECO:0000256" key="4">
    <source>
        <dbReference type="ARBA" id="ARBA00023317"/>
    </source>
</evidence>
<organism evidence="7 8">
    <name type="scientific">Xanthomonas bromi</name>
    <dbReference type="NCBI Taxonomy" id="56449"/>
    <lineage>
        <taxon>Bacteria</taxon>
        <taxon>Pseudomonadati</taxon>
        <taxon>Pseudomonadota</taxon>
        <taxon>Gammaproteobacteria</taxon>
        <taxon>Lysobacterales</taxon>
        <taxon>Lysobacteraceae</taxon>
        <taxon>Xanthomonas</taxon>
    </lineage>
</organism>
<evidence type="ECO:0000256" key="2">
    <source>
        <dbReference type="ARBA" id="ARBA00023145"/>
    </source>
</evidence>
<gene>
    <name evidence="7" type="ORF">XBLMG947_3629</name>
    <name evidence="6" type="ORF">XbrCFBP1976_01500</name>
</gene>
<keyword evidence="2" id="KW-0865">Zymogen</keyword>
<dbReference type="RefSeq" id="WP_065469987.1">
    <property type="nucleotide sequence ID" value="NZ_FLTX01000065.1"/>
</dbReference>
<keyword evidence="3" id="KW-0456">Lyase</keyword>
<dbReference type="EMBL" id="FLTX01000065">
    <property type="protein sequence ID" value="SBV52830.1"/>
    <property type="molecule type" value="Genomic_DNA"/>
</dbReference>
<dbReference type="PANTHER" id="PTHR10067">
    <property type="entry name" value="PHOSPHATIDYLSERINE DECARBOXYLASE"/>
    <property type="match status" value="1"/>
</dbReference>
<evidence type="ECO:0000313" key="7">
    <source>
        <dbReference type="EMBL" id="SBV52830.1"/>
    </source>
</evidence>
<dbReference type="Proteomes" id="UP000092503">
    <property type="component" value="Unassembled WGS sequence"/>
</dbReference>
<dbReference type="GO" id="GO:0006646">
    <property type="term" value="P:phosphatidylethanolamine biosynthetic process"/>
    <property type="evidence" value="ECO:0007669"/>
    <property type="project" value="TreeGrafter"/>
</dbReference>
<name>A0A1C3NQZ7_9XANT</name>
<dbReference type="Pfam" id="PF02666">
    <property type="entry name" value="PS_Dcarbxylase"/>
    <property type="match status" value="1"/>
</dbReference>
<feature type="domain" description="L-tryptophan decarboxylase PsiD-like" evidence="5">
    <location>
        <begin position="48"/>
        <end position="184"/>
    </location>
</feature>
<dbReference type="InterPro" id="IPR003817">
    <property type="entry name" value="PS_Dcarbxylase"/>
</dbReference>
<evidence type="ECO:0000256" key="3">
    <source>
        <dbReference type="ARBA" id="ARBA00023239"/>
    </source>
</evidence>
<keyword evidence="1" id="KW-0210">Decarboxylase</keyword>
<dbReference type="GO" id="GO:0004609">
    <property type="term" value="F:phosphatidylserine decarboxylase activity"/>
    <property type="evidence" value="ECO:0007669"/>
    <property type="project" value="InterPro"/>
</dbReference>
<dbReference type="Proteomes" id="UP000239710">
    <property type="component" value="Unassembled WGS sequence"/>
</dbReference>
<evidence type="ECO:0000313" key="8">
    <source>
        <dbReference type="Proteomes" id="UP000092503"/>
    </source>
</evidence>
<dbReference type="AlphaFoldDB" id="A0A1C3NQZ7"/>
<protein>
    <submittedName>
        <fullName evidence="7">Phosphatidylserine decarboxylase</fullName>
    </submittedName>
</protein>
<dbReference type="InterPro" id="IPR022237">
    <property type="entry name" value="PsiD-like"/>
</dbReference>
<reference evidence="6 9" key="2">
    <citation type="submission" date="2016-08" db="EMBL/GenBank/DDBJ databases">
        <title>Evolution of the type three secretion system and type three effector repertoires in Xanthomonas.</title>
        <authorList>
            <person name="Merda D."/>
            <person name="Briand M."/>
            <person name="Bosis E."/>
            <person name="Rousseau C."/>
            <person name="Portier P."/>
            <person name="Jacques M.-A."/>
            <person name="Fischer-Le Saux M."/>
        </authorList>
    </citation>
    <scope>NUCLEOTIDE SEQUENCE [LARGE SCALE GENOMIC DNA]</scope>
    <source>
        <strain evidence="6 9">CFBP1976</strain>
    </source>
</reference>
<proteinExistence type="predicted"/>